<reference evidence="6 7" key="1">
    <citation type="submission" date="2020-11" db="EMBL/GenBank/DDBJ databases">
        <title>Taxonomic investigation of Rahnella spp.</title>
        <authorList>
            <person name="Lee S.D."/>
        </authorList>
    </citation>
    <scope>NUCLEOTIDE SEQUENCE [LARGE SCALE GENOMIC DNA]</scope>
    <source>
        <strain evidence="6 7">SAP-10</strain>
    </source>
</reference>
<sequence length="314" mass="35662">MAGKLELPPLQVLVVFEAAARHGNFTAAGNELGLSQPAVSQRIQMLENILNGPLFERRHRGVQLTESGNALYQIVRTSLTDISEQIQRTRHQRSTLRIDTDMGFASYWLMPRMNAIQALIPGVEVQVSTSPNDYNFRDNNAHLAIYFGNGNWPGTHAQKLFPEDVIPVCNEQVMRNLKQNHNPQDLLNFPLLKLPETRPQRWLTWEDWFRSQGVAMHHHAGSRTFNAYSLVIQAAVEGQGIALGWRPLISALLESKQLFICGPQVRTERGYYLITAGGKPASAQQEKVTRWLLNEAWNFHHTLPHKDDALLKYE</sequence>
<proteinExistence type="inferred from homology"/>
<gene>
    <name evidence="6" type="ORF">IV431_14790</name>
</gene>
<dbReference type="InterPro" id="IPR036388">
    <property type="entry name" value="WH-like_DNA-bd_sf"/>
</dbReference>
<dbReference type="RefSeq" id="WP_133822815.1">
    <property type="nucleotide sequence ID" value="NZ_JADOBH010000002.1"/>
</dbReference>
<dbReference type="PANTHER" id="PTHR30537">
    <property type="entry name" value="HTH-TYPE TRANSCRIPTIONAL REGULATOR"/>
    <property type="match status" value="1"/>
</dbReference>
<dbReference type="InterPro" id="IPR058163">
    <property type="entry name" value="LysR-type_TF_proteobact-type"/>
</dbReference>
<evidence type="ECO:0000313" key="7">
    <source>
        <dbReference type="Proteomes" id="UP000600307"/>
    </source>
</evidence>
<dbReference type="Pfam" id="PF00126">
    <property type="entry name" value="HTH_1"/>
    <property type="match status" value="1"/>
</dbReference>
<dbReference type="Pfam" id="PF03466">
    <property type="entry name" value="LysR_substrate"/>
    <property type="match status" value="1"/>
</dbReference>
<comment type="caution">
    <text evidence="6">The sequence shown here is derived from an EMBL/GenBank/DDBJ whole genome shotgun (WGS) entry which is preliminary data.</text>
</comment>
<comment type="similarity">
    <text evidence="1">Belongs to the LysR transcriptional regulatory family.</text>
</comment>
<evidence type="ECO:0000256" key="1">
    <source>
        <dbReference type="ARBA" id="ARBA00009437"/>
    </source>
</evidence>
<keyword evidence="3" id="KW-0238">DNA-binding</keyword>
<dbReference type="InterPro" id="IPR005119">
    <property type="entry name" value="LysR_subst-bd"/>
</dbReference>
<evidence type="ECO:0000313" key="6">
    <source>
        <dbReference type="EMBL" id="MBF7956823.1"/>
    </source>
</evidence>
<dbReference type="SUPFAM" id="SSF53850">
    <property type="entry name" value="Periplasmic binding protein-like II"/>
    <property type="match status" value="1"/>
</dbReference>
<protein>
    <submittedName>
        <fullName evidence="6">LysR family transcriptional regulator</fullName>
    </submittedName>
</protein>
<dbReference type="InterPro" id="IPR036390">
    <property type="entry name" value="WH_DNA-bd_sf"/>
</dbReference>
<evidence type="ECO:0000256" key="2">
    <source>
        <dbReference type="ARBA" id="ARBA00023015"/>
    </source>
</evidence>
<dbReference type="Gene3D" id="3.40.190.10">
    <property type="entry name" value="Periplasmic binding protein-like II"/>
    <property type="match status" value="2"/>
</dbReference>
<dbReference type="PROSITE" id="PS50931">
    <property type="entry name" value="HTH_LYSR"/>
    <property type="match status" value="1"/>
</dbReference>
<accession>A0ABS0DSH2</accession>
<dbReference type="InterPro" id="IPR000847">
    <property type="entry name" value="LysR_HTH_N"/>
</dbReference>
<dbReference type="Proteomes" id="UP000600307">
    <property type="component" value="Unassembled WGS sequence"/>
</dbReference>
<feature type="domain" description="HTH lysR-type" evidence="5">
    <location>
        <begin position="8"/>
        <end position="65"/>
    </location>
</feature>
<dbReference type="Gene3D" id="1.10.10.10">
    <property type="entry name" value="Winged helix-like DNA-binding domain superfamily/Winged helix DNA-binding domain"/>
    <property type="match status" value="1"/>
</dbReference>
<dbReference type="EMBL" id="JADOBH010000002">
    <property type="protein sequence ID" value="MBF7956823.1"/>
    <property type="molecule type" value="Genomic_DNA"/>
</dbReference>
<evidence type="ECO:0000256" key="3">
    <source>
        <dbReference type="ARBA" id="ARBA00023125"/>
    </source>
</evidence>
<keyword evidence="7" id="KW-1185">Reference proteome</keyword>
<keyword evidence="2" id="KW-0805">Transcription regulation</keyword>
<name>A0ABS0DSH2_9GAMM</name>
<dbReference type="PRINTS" id="PR00039">
    <property type="entry name" value="HTHLYSR"/>
</dbReference>
<keyword evidence="4" id="KW-0804">Transcription</keyword>
<dbReference type="CDD" id="cd08432">
    <property type="entry name" value="PBP2_GcdR_TrpI_HvrB_AmpR_like"/>
    <property type="match status" value="1"/>
</dbReference>
<dbReference type="PANTHER" id="PTHR30537:SF26">
    <property type="entry name" value="GLYCINE CLEAVAGE SYSTEM TRANSCRIPTIONAL ACTIVATOR"/>
    <property type="match status" value="1"/>
</dbReference>
<organism evidence="6 7">
    <name type="scientific">Rahnella victoriana</name>
    <dbReference type="NCBI Taxonomy" id="1510570"/>
    <lineage>
        <taxon>Bacteria</taxon>
        <taxon>Pseudomonadati</taxon>
        <taxon>Pseudomonadota</taxon>
        <taxon>Gammaproteobacteria</taxon>
        <taxon>Enterobacterales</taxon>
        <taxon>Yersiniaceae</taxon>
        <taxon>Rahnella</taxon>
    </lineage>
</organism>
<dbReference type="SUPFAM" id="SSF46785">
    <property type="entry name" value="Winged helix' DNA-binding domain"/>
    <property type="match status" value="1"/>
</dbReference>
<evidence type="ECO:0000256" key="4">
    <source>
        <dbReference type="ARBA" id="ARBA00023163"/>
    </source>
</evidence>
<evidence type="ECO:0000259" key="5">
    <source>
        <dbReference type="PROSITE" id="PS50931"/>
    </source>
</evidence>